<dbReference type="AlphaFoldDB" id="B0JGJ0"/>
<proteinExistence type="predicted"/>
<evidence type="ECO:0000313" key="1">
    <source>
        <dbReference type="EMBL" id="BAG05256.1"/>
    </source>
</evidence>
<dbReference type="STRING" id="449447.MAE_54340"/>
<keyword evidence="2" id="KW-1185">Reference proteome</keyword>
<dbReference type="EMBL" id="AP009552">
    <property type="protein sequence ID" value="BAG05256.1"/>
    <property type="molecule type" value="Genomic_DNA"/>
</dbReference>
<accession>B0JGJ0</accession>
<reference evidence="1 2" key="1">
    <citation type="journal article" date="2007" name="DNA Res.">
        <title>Complete genomic structure of the bloom-forming toxic cyanobacterium Microcystis aeruginosa NIES-843.</title>
        <authorList>
            <person name="Kaneko T."/>
            <person name="Nakajima N."/>
            <person name="Okamoto S."/>
            <person name="Suzuki I."/>
            <person name="Tanabe Y."/>
            <person name="Tamaoki M."/>
            <person name="Nakamura Y."/>
            <person name="Kasai F."/>
            <person name="Watanabe A."/>
            <person name="Kawashima K."/>
            <person name="Kishida Y."/>
            <person name="Ono A."/>
            <person name="Shimizu Y."/>
            <person name="Takahashi C."/>
            <person name="Minami C."/>
            <person name="Fujishiro T."/>
            <person name="Kohara M."/>
            <person name="Katoh M."/>
            <person name="Nakazaki N."/>
            <person name="Nakayama S."/>
            <person name="Yamada M."/>
            <person name="Tabata S."/>
            <person name="Watanabe M.M."/>
        </authorList>
    </citation>
    <scope>NUCLEOTIDE SEQUENCE [LARGE SCALE GENOMIC DNA]</scope>
    <source>
        <strain evidence="2">NIES-843 / IAM M-247</strain>
    </source>
</reference>
<sequence length="107" mass="11875">MPLIYIIVGLLTGHCPEKNYALVCQTSIYAAFNQVSPDEKIFTPTDERGFFPYTPHPTPSFKSGRETKTSYWLERGDGMLLFKTDSLEAAESIIGQHPLANSSGIGY</sequence>
<name>B0JGJ0_MICAN</name>
<organism evidence="1 2">
    <name type="scientific">Microcystis aeruginosa (strain NIES-843 / IAM M-2473)</name>
    <dbReference type="NCBI Taxonomy" id="449447"/>
    <lineage>
        <taxon>Bacteria</taxon>
        <taxon>Bacillati</taxon>
        <taxon>Cyanobacteriota</taxon>
        <taxon>Cyanophyceae</taxon>
        <taxon>Oscillatoriophycideae</taxon>
        <taxon>Chroococcales</taxon>
        <taxon>Microcystaceae</taxon>
        <taxon>Microcystis</taxon>
    </lineage>
</organism>
<dbReference type="Proteomes" id="UP000001510">
    <property type="component" value="Chromosome"/>
</dbReference>
<dbReference type="RefSeq" id="WP_012267764.1">
    <property type="nucleotide sequence ID" value="NC_010296.1"/>
</dbReference>
<dbReference type="KEGG" id="mar:MAE_54340"/>
<dbReference type="HOGENOM" id="CLU_2206986_0_0_3"/>
<protein>
    <submittedName>
        <fullName evidence="1">Uncharacterized protein</fullName>
    </submittedName>
</protein>
<dbReference type="EnsemblBacteria" id="BAG05256">
    <property type="protein sequence ID" value="BAG05256"/>
    <property type="gene ID" value="MAE_54340"/>
</dbReference>
<dbReference type="PaxDb" id="449447-MAE_54340"/>
<evidence type="ECO:0000313" key="2">
    <source>
        <dbReference type="Proteomes" id="UP000001510"/>
    </source>
</evidence>
<gene>
    <name evidence="1" type="ordered locus">MAE_54340</name>
</gene>